<dbReference type="EMBL" id="CP136862">
    <property type="protein sequence ID" value="WOJ90703.1"/>
    <property type="molecule type" value="Genomic_DNA"/>
</dbReference>
<name>A0ABZ0HU01_9HYPH</name>
<reference evidence="1 2" key="1">
    <citation type="submission" date="2023-10" db="EMBL/GenBank/DDBJ databases">
        <title>Novel methanotroph of the genus Methylocapsa from a subarctic wetland.</title>
        <authorList>
            <person name="Belova S.E."/>
            <person name="Oshkin I.Y."/>
            <person name="Miroshnikov K."/>
            <person name="Dedysh S.N."/>
        </authorList>
    </citation>
    <scope>NUCLEOTIDE SEQUENCE [LARGE SCALE GENOMIC DNA]</scope>
    <source>
        <strain evidence="1 2">RX1</strain>
    </source>
</reference>
<proteinExistence type="predicted"/>
<dbReference type="RefSeq" id="WP_407340288.1">
    <property type="nucleotide sequence ID" value="NZ_CP136862.1"/>
</dbReference>
<sequence>MEIQGTSLRIKSTNLDPQEIRFALLFWDQLVWPSSRLIHIMSGPDEIFLEQAGVLTRPFYNVYGDVAQGIATTQISAFKDLDKKEPGKWALAQGENSLLVRDRVLDEGRGALVELHRAIPVPDKDVPLNEILEFKAKRNDELQLLRTEIDALFATLDTADDKAGELSNHIVRIDAACANVLKIGKEWRCPVRLSNVKASVEVRPFVTAFGGIAAYELATHHALPASAAILAGLAGAASGTAPALKLSADFGWRGLRPRPEPYRYVYHFYSEVF</sequence>
<dbReference type="Proteomes" id="UP001626536">
    <property type="component" value="Chromosome"/>
</dbReference>
<keyword evidence="2" id="KW-1185">Reference proteome</keyword>
<dbReference type="InterPro" id="IPR046203">
    <property type="entry name" value="DUF6236"/>
</dbReference>
<evidence type="ECO:0000313" key="2">
    <source>
        <dbReference type="Proteomes" id="UP001626536"/>
    </source>
</evidence>
<evidence type="ECO:0000313" key="1">
    <source>
        <dbReference type="EMBL" id="WOJ90703.1"/>
    </source>
</evidence>
<gene>
    <name evidence="1" type="ORF">RZS28_05270</name>
</gene>
<accession>A0ABZ0HU01</accession>
<organism evidence="1 2">
    <name type="scientific">Methylocapsa polymorpha</name>
    <dbReference type="NCBI Taxonomy" id="3080828"/>
    <lineage>
        <taxon>Bacteria</taxon>
        <taxon>Pseudomonadati</taxon>
        <taxon>Pseudomonadota</taxon>
        <taxon>Alphaproteobacteria</taxon>
        <taxon>Hyphomicrobiales</taxon>
        <taxon>Beijerinckiaceae</taxon>
        <taxon>Methylocapsa</taxon>
    </lineage>
</organism>
<dbReference type="Pfam" id="PF19749">
    <property type="entry name" value="DUF6236"/>
    <property type="match status" value="1"/>
</dbReference>
<protein>
    <submittedName>
        <fullName evidence="1">DUF6236 family protein</fullName>
    </submittedName>
</protein>